<gene>
    <name evidence="5" type="ORF">S01H4_36358</name>
</gene>
<sequence>MDDVTKIKQYLKSLPNFTDRCAEVVGKSIDWTLDNRHTGRTKVDELSKTEKTIIGTKCEQYFKDEFLLQDGKIFD</sequence>
<organism evidence="5">
    <name type="scientific">marine sediment metagenome</name>
    <dbReference type="NCBI Taxonomy" id="412755"/>
    <lineage>
        <taxon>unclassified sequences</taxon>
        <taxon>metagenomes</taxon>
        <taxon>ecological metagenomes</taxon>
    </lineage>
</organism>
<dbReference type="GO" id="GO:0003677">
    <property type="term" value="F:DNA binding"/>
    <property type="evidence" value="ECO:0007669"/>
    <property type="project" value="InterPro"/>
</dbReference>
<proteinExistence type="predicted"/>
<dbReference type="EMBL" id="BART01019424">
    <property type="protein sequence ID" value="GAG86015.1"/>
    <property type="molecule type" value="Genomic_DNA"/>
</dbReference>
<dbReference type="InterPro" id="IPR037057">
    <property type="entry name" value="DNA_rep_MutH/T2_RE_sf"/>
</dbReference>
<dbReference type="SUPFAM" id="SSF52980">
    <property type="entry name" value="Restriction endonuclease-like"/>
    <property type="match status" value="1"/>
</dbReference>
<dbReference type="GO" id="GO:0009036">
    <property type="term" value="F:type II site-specific deoxyribonuclease activity"/>
    <property type="evidence" value="ECO:0007669"/>
    <property type="project" value="InterPro"/>
</dbReference>
<evidence type="ECO:0000259" key="4">
    <source>
        <dbReference type="Pfam" id="PF09126"/>
    </source>
</evidence>
<dbReference type="Pfam" id="PF09126">
    <property type="entry name" value="NaeI"/>
    <property type="match status" value="1"/>
</dbReference>
<dbReference type="InterPro" id="IPR015210">
    <property type="entry name" value="NaeI"/>
</dbReference>
<dbReference type="AlphaFoldDB" id="X1ATG6"/>
<keyword evidence="1" id="KW-0540">Nuclease</keyword>
<feature type="non-terminal residue" evidence="5">
    <location>
        <position position="75"/>
    </location>
</feature>
<comment type="caution">
    <text evidence="5">The sequence shown here is derived from an EMBL/GenBank/DDBJ whole genome shotgun (WGS) entry which is preliminary data.</text>
</comment>
<reference evidence="5" key="1">
    <citation type="journal article" date="2014" name="Front. Microbiol.">
        <title>High frequency of phylogenetically diverse reductive dehalogenase-homologous genes in deep subseafloor sedimentary metagenomes.</title>
        <authorList>
            <person name="Kawai M."/>
            <person name="Futagami T."/>
            <person name="Toyoda A."/>
            <person name="Takaki Y."/>
            <person name="Nishi S."/>
            <person name="Hori S."/>
            <person name="Arai W."/>
            <person name="Tsubouchi T."/>
            <person name="Morono Y."/>
            <person name="Uchiyama I."/>
            <person name="Ito T."/>
            <person name="Fujiyama A."/>
            <person name="Inagaki F."/>
            <person name="Takami H."/>
        </authorList>
    </citation>
    <scope>NUCLEOTIDE SEQUENCE</scope>
    <source>
        <strain evidence="5">Expedition CK06-06</strain>
    </source>
</reference>
<dbReference type="Gene3D" id="3.40.600.10">
    <property type="entry name" value="DNA mismatch repair MutH/Restriction endonuclease, type II"/>
    <property type="match status" value="1"/>
</dbReference>
<keyword evidence="2" id="KW-0255">Endonuclease</keyword>
<name>X1ATG6_9ZZZZ</name>
<evidence type="ECO:0000256" key="2">
    <source>
        <dbReference type="ARBA" id="ARBA00022759"/>
    </source>
</evidence>
<evidence type="ECO:0000313" key="5">
    <source>
        <dbReference type="EMBL" id="GAG86015.1"/>
    </source>
</evidence>
<dbReference type="InterPro" id="IPR011335">
    <property type="entry name" value="Restrct_endonuc-II-like"/>
</dbReference>
<evidence type="ECO:0000256" key="3">
    <source>
        <dbReference type="ARBA" id="ARBA00022801"/>
    </source>
</evidence>
<accession>X1ATG6</accession>
<dbReference type="GO" id="GO:0009307">
    <property type="term" value="P:DNA restriction-modification system"/>
    <property type="evidence" value="ECO:0007669"/>
    <property type="project" value="InterPro"/>
</dbReference>
<feature type="domain" description="Type II restriction enzyme NaeI" evidence="4">
    <location>
        <begin position="18"/>
        <end position="75"/>
    </location>
</feature>
<protein>
    <recommendedName>
        <fullName evidence="4">Type II restriction enzyme NaeI domain-containing protein</fullName>
    </recommendedName>
</protein>
<evidence type="ECO:0000256" key="1">
    <source>
        <dbReference type="ARBA" id="ARBA00022722"/>
    </source>
</evidence>
<keyword evidence="3" id="KW-0378">Hydrolase</keyword>